<accession>A0A6G0YWE9</accession>
<dbReference type="EMBL" id="VUJU01002230">
    <property type="protein sequence ID" value="KAF0762057.1"/>
    <property type="molecule type" value="Genomic_DNA"/>
</dbReference>
<evidence type="ECO:0000313" key="2">
    <source>
        <dbReference type="Proteomes" id="UP000478052"/>
    </source>
</evidence>
<proteinExistence type="predicted"/>
<name>A0A6G0YWE9_APHCR</name>
<evidence type="ECO:0000313" key="1">
    <source>
        <dbReference type="EMBL" id="KAF0762057.1"/>
    </source>
</evidence>
<dbReference type="InterPro" id="IPR036397">
    <property type="entry name" value="RNaseH_sf"/>
</dbReference>
<dbReference type="GO" id="GO:0003676">
    <property type="term" value="F:nucleic acid binding"/>
    <property type="evidence" value="ECO:0007669"/>
    <property type="project" value="InterPro"/>
</dbReference>
<dbReference type="AlphaFoldDB" id="A0A6G0YWE9"/>
<reference evidence="1 2" key="1">
    <citation type="submission" date="2019-08" db="EMBL/GenBank/DDBJ databases">
        <title>Whole genome of Aphis craccivora.</title>
        <authorList>
            <person name="Voronova N.V."/>
            <person name="Shulinski R.S."/>
            <person name="Bandarenka Y.V."/>
            <person name="Zhorov D.G."/>
            <person name="Warner D."/>
        </authorList>
    </citation>
    <scope>NUCLEOTIDE SEQUENCE [LARGE SCALE GENOMIC DNA]</scope>
    <source>
        <strain evidence="1">180601</strain>
        <tissue evidence="1">Whole Body</tissue>
    </source>
</reference>
<gene>
    <name evidence="1" type="ORF">FWK35_00015824</name>
</gene>
<dbReference type="Gene3D" id="3.30.420.10">
    <property type="entry name" value="Ribonuclease H-like superfamily/Ribonuclease H"/>
    <property type="match status" value="1"/>
</dbReference>
<dbReference type="OrthoDB" id="6625112at2759"/>
<protein>
    <submittedName>
        <fullName evidence="1">KRAB-A domain-containing protein 2-like</fullName>
    </submittedName>
</protein>
<comment type="caution">
    <text evidence="1">The sequence shown here is derived from an EMBL/GenBank/DDBJ whole genome shotgun (WGS) entry which is preliminary data.</text>
</comment>
<keyword evidence="2" id="KW-1185">Reference proteome</keyword>
<sequence length="58" mass="7017">MYIYLPSILYNKLSESLRFCQFQKNNSYHSSIKKSLFEVFFGKKAQLDLSYLRIYSKH</sequence>
<organism evidence="1 2">
    <name type="scientific">Aphis craccivora</name>
    <name type="common">Cowpea aphid</name>
    <dbReference type="NCBI Taxonomy" id="307492"/>
    <lineage>
        <taxon>Eukaryota</taxon>
        <taxon>Metazoa</taxon>
        <taxon>Ecdysozoa</taxon>
        <taxon>Arthropoda</taxon>
        <taxon>Hexapoda</taxon>
        <taxon>Insecta</taxon>
        <taxon>Pterygota</taxon>
        <taxon>Neoptera</taxon>
        <taxon>Paraneoptera</taxon>
        <taxon>Hemiptera</taxon>
        <taxon>Sternorrhyncha</taxon>
        <taxon>Aphidomorpha</taxon>
        <taxon>Aphidoidea</taxon>
        <taxon>Aphididae</taxon>
        <taxon>Aphidini</taxon>
        <taxon>Aphis</taxon>
        <taxon>Aphis</taxon>
    </lineage>
</organism>
<dbReference type="Proteomes" id="UP000478052">
    <property type="component" value="Unassembled WGS sequence"/>
</dbReference>